<dbReference type="GO" id="GO:0004789">
    <property type="term" value="F:thiamine-phosphate diphosphorylase activity"/>
    <property type="evidence" value="ECO:0007669"/>
    <property type="project" value="UniProtKB-UniRule"/>
</dbReference>
<evidence type="ECO:0000256" key="12">
    <source>
        <dbReference type="ARBA" id="ARBA00047883"/>
    </source>
</evidence>
<dbReference type="InterPro" id="IPR029056">
    <property type="entry name" value="Ribokinase-like"/>
</dbReference>
<keyword evidence="5" id="KW-0418">Kinase</keyword>
<feature type="binding site" evidence="13">
    <location>
        <position position="515"/>
    </location>
    <ligand>
        <name>4-amino-2-methyl-5-(diphosphooxymethyl)pyrimidine</name>
        <dbReference type="ChEBI" id="CHEBI:57841"/>
    </ligand>
</feature>
<dbReference type="EC" id="2.5.1.3" evidence="13"/>
<dbReference type="SUPFAM" id="SSF53613">
    <property type="entry name" value="Ribokinase-like"/>
    <property type="match status" value="1"/>
</dbReference>
<keyword evidence="7 13" id="KW-0460">Magnesium</keyword>
<comment type="pathway">
    <text evidence="1 13">Cofactor biosynthesis; thiamine diphosphate biosynthesis; thiamine phosphate from 4-amino-2-methyl-5-diphosphomethylpyrimidine and 4-methyl-5-(2-phosphoethyl)-thiazole: step 1/1.</text>
</comment>
<dbReference type="EMBL" id="JQJD01000010">
    <property type="protein sequence ID" value="KGN82402.1"/>
    <property type="molecule type" value="Genomic_DNA"/>
</dbReference>
<keyword evidence="17" id="KW-1185">Reference proteome</keyword>
<dbReference type="SUPFAM" id="SSF51391">
    <property type="entry name" value="Thiamin phosphate synthase"/>
    <property type="match status" value="2"/>
</dbReference>
<dbReference type="GO" id="GO:0005829">
    <property type="term" value="C:cytosol"/>
    <property type="evidence" value="ECO:0007669"/>
    <property type="project" value="TreeGrafter"/>
</dbReference>
<feature type="domain" description="Pyridoxamine kinase/Phosphomethylpyrimidine kinase" evidence="15">
    <location>
        <begin position="201"/>
        <end position="430"/>
    </location>
</feature>
<comment type="similarity">
    <text evidence="13">Belongs to the thiamine-phosphate synthase family.</text>
</comment>
<evidence type="ECO:0000256" key="9">
    <source>
        <dbReference type="ARBA" id="ARBA00023268"/>
    </source>
</evidence>
<evidence type="ECO:0000256" key="6">
    <source>
        <dbReference type="ARBA" id="ARBA00022840"/>
    </source>
</evidence>
<feature type="binding site" evidence="13">
    <location>
        <begin position="483"/>
        <end position="487"/>
    </location>
    <ligand>
        <name>4-amino-2-methyl-5-(diphosphooxymethyl)pyrimidine</name>
        <dbReference type="ChEBI" id="CHEBI:57841"/>
    </ligand>
</feature>
<evidence type="ECO:0000256" key="8">
    <source>
        <dbReference type="ARBA" id="ARBA00022977"/>
    </source>
</evidence>
<dbReference type="PANTHER" id="PTHR20858">
    <property type="entry name" value="PHOSPHOMETHYLPYRIMIDINE KINASE"/>
    <property type="match status" value="1"/>
</dbReference>
<evidence type="ECO:0000256" key="10">
    <source>
        <dbReference type="ARBA" id="ARBA00047334"/>
    </source>
</evidence>
<evidence type="ECO:0000256" key="7">
    <source>
        <dbReference type="ARBA" id="ARBA00022842"/>
    </source>
</evidence>
<comment type="catalytic activity">
    <reaction evidence="10 13">
        <text>4-methyl-5-(2-phosphooxyethyl)-thiazole + 4-amino-2-methyl-5-(diphosphooxymethyl)pyrimidine + H(+) = thiamine phosphate + diphosphate</text>
        <dbReference type="Rhea" id="RHEA:22328"/>
        <dbReference type="ChEBI" id="CHEBI:15378"/>
        <dbReference type="ChEBI" id="CHEBI:33019"/>
        <dbReference type="ChEBI" id="CHEBI:37575"/>
        <dbReference type="ChEBI" id="CHEBI:57841"/>
        <dbReference type="ChEBI" id="CHEBI:58296"/>
        <dbReference type="EC" id="2.5.1.3"/>
    </reaction>
</comment>
<dbReference type="Gene3D" id="3.40.1190.20">
    <property type="match status" value="1"/>
</dbReference>
<feature type="binding site" evidence="13">
    <location>
        <position position="616"/>
    </location>
    <ligand>
        <name>2-[(2R,5Z)-2-carboxy-4-methylthiazol-5(2H)-ylidene]ethyl phosphate</name>
        <dbReference type="ChEBI" id="CHEBI:62899"/>
    </ligand>
</feature>
<evidence type="ECO:0000256" key="1">
    <source>
        <dbReference type="ARBA" id="ARBA00005165"/>
    </source>
</evidence>
<dbReference type="GO" id="GO:0009228">
    <property type="term" value="P:thiamine biosynthetic process"/>
    <property type="evidence" value="ECO:0007669"/>
    <property type="project" value="UniProtKB-KW"/>
</dbReference>
<reference evidence="16 17" key="1">
    <citation type="submission" date="2014-08" db="EMBL/GenBank/DDBJ databases">
        <title>Porphyromonas cangingivalis strain:COT-109_OH1386 Genome sequencing.</title>
        <authorList>
            <person name="Wallis C."/>
            <person name="Deusch O."/>
            <person name="O'Flynn C."/>
            <person name="Davis I."/>
            <person name="Jospin G."/>
            <person name="Darling A.E."/>
            <person name="Coil D.A."/>
            <person name="Alexiev A."/>
            <person name="Horsfall A."/>
            <person name="Kirkwood N."/>
            <person name="Harris S."/>
            <person name="Eisen J.A."/>
        </authorList>
    </citation>
    <scope>NUCLEOTIDE SEQUENCE [LARGE SCALE GENOMIC DNA]</scope>
    <source>
        <strain evidence="17">COT-109 OH1386</strain>
    </source>
</reference>
<feature type="binding site" evidence="13">
    <location>
        <position position="535"/>
    </location>
    <ligand>
        <name>Mg(2+)</name>
        <dbReference type="ChEBI" id="CHEBI:18420"/>
    </ligand>
</feature>
<evidence type="ECO:0000256" key="4">
    <source>
        <dbReference type="ARBA" id="ARBA00022741"/>
    </source>
</evidence>
<comment type="caution">
    <text evidence="16">The sequence shown here is derived from an EMBL/GenBank/DDBJ whole genome shotgun (WGS) entry which is preliminary data.</text>
</comment>
<dbReference type="AlphaFoldDB" id="A0A0A2EXL9"/>
<evidence type="ECO:0000256" key="2">
    <source>
        <dbReference type="ARBA" id="ARBA00022679"/>
    </source>
</evidence>
<dbReference type="NCBIfam" id="TIGR00693">
    <property type="entry name" value="thiE"/>
    <property type="match status" value="1"/>
</dbReference>
<dbReference type="InterPro" id="IPR013785">
    <property type="entry name" value="Aldolase_TIM"/>
</dbReference>
<comment type="caution">
    <text evidence="13">Lacks conserved residue(s) required for the propagation of feature annotation.</text>
</comment>
<name>A0A0A2EXL9_PORCN</name>
<keyword evidence="6" id="KW-0067">ATP-binding</keyword>
<dbReference type="UniPathway" id="UPA00060">
    <property type="reaction ID" value="UER00141"/>
</dbReference>
<dbReference type="GO" id="GO:0008902">
    <property type="term" value="F:hydroxymethylpyrimidine kinase activity"/>
    <property type="evidence" value="ECO:0007669"/>
    <property type="project" value="TreeGrafter"/>
</dbReference>
<dbReference type="GO" id="GO:0009229">
    <property type="term" value="P:thiamine diphosphate biosynthetic process"/>
    <property type="evidence" value="ECO:0007669"/>
    <property type="project" value="UniProtKB-UniRule"/>
</dbReference>
<accession>A0A0A2EXL9</accession>
<organism evidence="16 17">
    <name type="scientific">Porphyromonas cangingivalis</name>
    <dbReference type="NCBI Taxonomy" id="36874"/>
    <lineage>
        <taxon>Bacteria</taxon>
        <taxon>Pseudomonadati</taxon>
        <taxon>Bacteroidota</taxon>
        <taxon>Bacteroidia</taxon>
        <taxon>Bacteroidales</taxon>
        <taxon>Porphyromonadaceae</taxon>
        <taxon>Porphyromonas</taxon>
    </lineage>
</organism>
<evidence type="ECO:0000256" key="13">
    <source>
        <dbReference type="HAMAP-Rule" id="MF_00097"/>
    </source>
</evidence>
<evidence type="ECO:0000256" key="5">
    <source>
        <dbReference type="ARBA" id="ARBA00022777"/>
    </source>
</evidence>
<comment type="function">
    <text evidence="13">Condenses 4-methyl-5-(beta-hydroxyethyl)thiazole monophosphate (THZ-P) and 2-methyl-4-amino-5-hydroxymethyl pyrimidine pyrophosphate (HMP-PP) to form thiamine monophosphate (TMP).</text>
</comment>
<dbReference type="InterPro" id="IPR013749">
    <property type="entry name" value="PM/HMP-P_kinase-1"/>
</dbReference>
<dbReference type="CDD" id="cd01169">
    <property type="entry name" value="HMPP_kinase"/>
    <property type="match status" value="1"/>
</dbReference>
<dbReference type="Gene3D" id="3.20.20.70">
    <property type="entry name" value="Aldolase class I"/>
    <property type="match status" value="2"/>
</dbReference>
<dbReference type="GO" id="GO:0005524">
    <property type="term" value="F:ATP binding"/>
    <property type="evidence" value="ECO:0007669"/>
    <property type="project" value="UniProtKB-KW"/>
</dbReference>
<dbReference type="Pfam" id="PF02581">
    <property type="entry name" value="TMP-TENI"/>
    <property type="match status" value="2"/>
</dbReference>
<evidence type="ECO:0000259" key="15">
    <source>
        <dbReference type="Pfam" id="PF08543"/>
    </source>
</evidence>
<dbReference type="HAMAP" id="MF_00097">
    <property type="entry name" value="TMP_synthase"/>
    <property type="match status" value="1"/>
</dbReference>
<dbReference type="InterPro" id="IPR034291">
    <property type="entry name" value="TMP_synthase"/>
</dbReference>
<keyword evidence="8 13" id="KW-0784">Thiamine biosynthesis</keyword>
<feature type="domain" description="Thiamine phosphate synthase/TenI" evidence="14">
    <location>
        <begin position="457"/>
        <end position="636"/>
    </location>
</feature>
<gene>
    <name evidence="13" type="primary">thiE</name>
    <name evidence="16" type="ORF">HQ35_02265</name>
</gene>
<feature type="binding site" evidence="13">
    <location>
        <position position="516"/>
    </location>
    <ligand>
        <name>Mg(2+)</name>
        <dbReference type="ChEBI" id="CHEBI:18420"/>
    </ligand>
</feature>
<dbReference type="CDD" id="cd00564">
    <property type="entry name" value="TMP_TenI"/>
    <property type="match status" value="2"/>
</dbReference>
<evidence type="ECO:0000256" key="11">
    <source>
        <dbReference type="ARBA" id="ARBA00047851"/>
    </source>
</evidence>
<dbReference type="RefSeq" id="WP_036850640.1">
    <property type="nucleotide sequence ID" value="NZ_JQJD01000010.1"/>
</dbReference>
<keyword evidence="2 13" id="KW-0808">Transferase</keyword>
<dbReference type="InterPro" id="IPR022998">
    <property type="entry name" value="ThiamineP_synth_TenI"/>
</dbReference>
<dbReference type="InterPro" id="IPR004399">
    <property type="entry name" value="HMP/HMP-P_kinase_dom"/>
</dbReference>
<sequence length="666" mass="73034">MQVVITPPEASRYEAEIADKLFEEGLHTLILRLPVKGVDKYVSFLEEVSSCHHHKIIISDHYGLLEDFDLGGIYVPSSKRHLPLPIIASQRIISTGIHSLDELSDLPFTPDFALLSPVFDSISKSGYLANAQLSQLKERLAAIPTPILAMGGVTSANIARCYEIGFDGIAVLGDIWEKKGLEISRFRAYPDTEILSLAGHDPCGGAGITADIRVAESLGVRCVTIPTTLTVQRKDLFTSSVATEENYIADNLSLNLAGNHIRIAKIGMVPSLRTLSLMIKEVKERGVKRIIWDPIISATAAERTVLAPDRCDEITDLMRSIYLITPNLPECKAWFGTVSEDELQNIVDDTGCHILLKGGHHVESSDKVYDLLIRPYQSPMTFTVARHGAPKHGTGCTLSSAIASYLALGHDLPRACQEAQRMVSRMMSSHSDLLPAVGLKLARRDKKRLLRYHKLQYITNTDDPRLLMKRCSAVLEGGGRWIQLRLKDSTTEQRTILGRRLRELCDQYDAVLIIDDDVEAVLRTGADGVHLGREDMSPLDARRLLGHGKIIGSTCNTSEDLLRAYHCGSDYVGVGPFRMTTTKKRLAPILGGEGVKSLAIFNYTLRHPMPMVAIGGITLEDVETIMDTGVSGIAVSGVVDISQDMSGICAGFITQIKKSDRGHAVV</sequence>
<dbReference type="Proteomes" id="UP000030125">
    <property type="component" value="Unassembled WGS sequence"/>
</dbReference>
<comment type="cofactor">
    <cofactor evidence="13">
        <name>Mg(2+)</name>
        <dbReference type="ChEBI" id="CHEBI:18420"/>
    </cofactor>
    <text evidence="13">Binds 1 Mg(2+) ion per subunit.</text>
</comment>
<dbReference type="GO" id="GO:0000287">
    <property type="term" value="F:magnesium ion binding"/>
    <property type="evidence" value="ECO:0007669"/>
    <property type="project" value="UniProtKB-UniRule"/>
</dbReference>
<feature type="binding site" evidence="13">
    <location>
        <position position="583"/>
    </location>
    <ligand>
        <name>4-amino-2-methyl-5-(diphosphooxymethyl)pyrimidine</name>
        <dbReference type="ChEBI" id="CHEBI:57841"/>
    </ligand>
</feature>
<dbReference type="PANTHER" id="PTHR20858:SF17">
    <property type="entry name" value="HYDROXYMETHYLPYRIMIDINE_PHOSPHOMETHYLPYRIMIDINE KINASE THI20-RELATED"/>
    <property type="match status" value="1"/>
</dbReference>
<keyword evidence="9" id="KW-0511">Multifunctional enzyme</keyword>
<proteinExistence type="inferred from homology"/>
<feature type="domain" description="Thiamine phosphate synthase/TenI" evidence="14">
    <location>
        <begin position="4"/>
        <end position="174"/>
    </location>
</feature>
<feature type="binding site" evidence="13">
    <location>
        <position position="554"/>
    </location>
    <ligand>
        <name>4-amino-2-methyl-5-(diphosphooxymethyl)pyrimidine</name>
        <dbReference type="ChEBI" id="CHEBI:57841"/>
    </ligand>
</feature>
<evidence type="ECO:0000313" key="16">
    <source>
        <dbReference type="EMBL" id="KGN82402.1"/>
    </source>
</evidence>
<dbReference type="GO" id="GO:0008972">
    <property type="term" value="F:phosphomethylpyrimidine kinase activity"/>
    <property type="evidence" value="ECO:0007669"/>
    <property type="project" value="InterPro"/>
</dbReference>
<evidence type="ECO:0000259" key="14">
    <source>
        <dbReference type="Pfam" id="PF02581"/>
    </source>
</evidence>
<comment type="catalytic activity">
    <reaction evidence="12 13">
        <text>2-[(2R,5Z)-2-carboxy-4-methylthiazol-5(2H)-ylidene]ethyl phosphate + 4-amino-2-methyl-5-(diphosphooxymethyl)pyrimidine + 2 H(+) = thiamine phosphate + CO2 + diphosphate</text>
        <dbReference type="Rhea" id="RHEA:47844"/>
        <dbReference type="ChEBI" id="CHEBI:15378"/>
        <dbReference type="ChEBI" id="CHEBI:16526"/>
        <dbReference type="ChEBI" id="CHEBI:33019"/>
        <dbReference type="ChEBI" id="CHEBI:37575"/>
        <dbReference type="ChEBI" id="CHEBI:57841"/>
        <dbReference type="ChEBI" id="CHEBI:62899"/>
        <dbReference type="EC" id="2.5.1.3"/>
    </reaction>
</comment>
<feature type="binding site" evidence="13">
    <location>
        <begin position="580"/>
        <end position="582"/>
    </location>
    <ligand>
        <name>2-[(2R,5Z)-2-carboxy-4-methylthiazol-5(2H)-ylidene]ethyl phosphate</name>
        <dbReference type="ChEBI" id="CHEBI:62899"/>
    </ligand>
</feature>
<evidence type="ECO:0000313" key="17">
    <source>
        <dbReference type="Proteomes" id="UP000030125"/>
    </source>
</evidence>
<evidence type="ECO:0000256" key="3">
    <source>
        <dbReference type="ARBA" id="ARBA00022723"/>
    </source>
</evidence>
<dbReference type="Pfam" id="PF08543">
    <property type="entry name" value="Phos_pyr_kin"/>
    <property type="match status" value="1"/>
</dbReference>
<keyword evidence="4" id="KW-0547">Nucleotide-binding</keyword>
<keyword evidence="3 13" id="KW-0479">Metal-binding</keyword>
<comment type="catalytic activity">
    <reaction evidence="11 13">
        <text>2-(2-carboxy-4-methylthiazol-5-yl)ethyl phosphate + 4-amino-2-methyl-5-(diphosphooxymethyl)pyrimidine + 2 H(+) = thiamine phosphate + CO2 + diphosphate</text>
        <dbReference type="Rhea" id="RHEA:47848"/>
        <dbReference type="ChEBI" id="CHEBI:15378"/>
        <dbReference type="ChEBI" id="CHEBI:16526"/>
        <dbReference type="ChEBI" id="CHEBI:33019"/>
        <dbReference type="ChEBI" id="CHEBI:37575"/>
        <dbReference type="ChEBI" id="CHEBI:57841"/>
        <dbReference type="ChEBI" id="CHEBI:62890"/>
        <dbReference type="EC" id="2.5.1.3"/>
    </reaction>
</comment>
<protein>
    <recommendedName>
        <fullName evidence="13">Thiamine-phosphate synthase</fullName>
        <shortName evidence="13">TP synthase</shortName>
        <shortName evidence="13">TPS</shortName>
        <ecNumber evidence="13">2.5.1.3</ecNumber>
    </recommendedName>
    <alternativeName>
        <fullName evidence="13">Thiamine-phosphate pyrophosphorylase</fullName>
        <shortName evidence="13">TMP pyrophosphorylase</shortName>
        <shortName evidence="13">TMP-PPase</shortName>
    </alternativeName>
</protein>
<dbReference type="OrthoDB" id="9812206at2"/>
<dbReference type="InterPro" id="IPR036206">
    <property type="entry name" value="ThiamineP_synth_sf"/>
</dbReference>